<proteinExistence type="predicted"/>
<sequence length="470" mass="54126">MAMAYHKPQQYALPPGQPPQQAMYGHPQSQATYHLAPTQMQGQVQGRVRFKITKPSFHDRYECKPDNAPDGPVPYSLAISNNQKKHPDLVLNAEGIAMAAGYLPKTSSYYSSDEKIFRIGLGDPSNVRWTEMLYRGKDKYGWTFTFNLPNTGQPVPMTWRKDNSVAVDGMKASRLSDNNFKLVDPNGQLMAVFTSHTMSLRFSAVGTLQINMDLGPMFEYAVITTLLSIYEFQKREEDSRSSSTSAAGAAAANCVANGRYLSDDELERLQGAFLDFEIARHCLAYDKLLLYETDLEERMLLPIYDGMTFLEGHLLHDSIKRSRQSIFCFIFQSYGKLIRQVEEQLELETLRQTTEPRLSELVPVKKFRSRTRPEELRYIALLCLQGYACLRVAEKYTDDELRVFILKSFMWFCRDGKNHIPDPDERLARGLERFTPEYYPNNDTTHEPWSRGRYFWDGSRMWDLQLGYFA</sequence>
<name>A0A8H5UR23_9HYPO</name>
<accession>A0A8H5UR23</accession>
<comment type="caution">
    <text evidence="2">The sequence shown here is derived from an EMBL/GenBank/DDBJ whole genome shotgun (WGS) entry which is preliminary data.</text>
</comment>
<feature type="region of interest" description="Disordered" evidence="1">
    <location>
        <begin position="1"/>
        <end position="27"/>
    </location>
</feature>
<protein>
    <submittedName>
        <fullName evidence="2">Uncharacterized protein</fullName>
    </submittedName>
</protein>
<gene>
    <name evidence="2" type="ORF">FPCIR_4678</name>
</gene>
<evidence type="ECO:0000256" key="1">
    <source>
        <dbReference type="SAM" id="MobiDB-lite"/>
    </source>
</evidence>
<dbReference type="AlphaFoldDB" id="A0A8H5UR23"/>
<evidence type="ECO:0000313" key="3">
    <source>
        <dbReference type="Proteomes" id="UP000546213"/>
    </source>
</evidence>
<dbReference type="EMBL" id="JAAOAS010000094">
    <property type="protein sequence ID" value="KAF5595053.1"/>
    <property type="molecule type" value="Genomic_DNA"/>
</dbReference>
<dbReference type="Proteomes" id="UP000546213">
    <property type="component" value="Unassembled WGS sequence"/>
</dbReference>
<dbReference type="OrthoDB" id="3431997at2759"/>
<evidence type="ECO:0000313" key="2">
    <source>
        <dbReference type="EMBL" id="KAF5595053.1"/>
    </source>
</evidence>
<reference evidence="2 3" key="1">
    <citation type="submission" date="2020-05" db="EMBL/GenBank/DDBJ databases">
        <title>Identification and distribution of gene clusters putatively required for synthesis of sphingolipid metabolism inhibitors in phylogenetically diverse species of the filamentous fungus Fusarium.</title>
        <authorList>
            <person name="Kim H.-S."/>
            <person name="Busman M."/>
            <person name="Brown D.W."/>
            <person name="Divon H."/>
            <person name="Uhlig S."/>
            <person name="Proctor R.H."/>
        </authorList>
    </citation>
    <scope>NUCLEOTIDE SEQUENCE [LARGE SCALE GENOMIC DNA]</scope>
    <source>
        <strain evidence="2 3">NRRL 36939</strain>
    </source>
</reference>
<keyword evidence="3" id="KW-1185">Reference proteome</keyword>
<organism evidence="2 3">
    <name type="scientific">Fusarium pseudocircinatum</name>
    <dbReference type="NCBI Taxonomy" id="56676"/>
    <lineage>
        <taxon>Eukaryota</taxon>
        <taxon>Fungi</taxon>
        <taxon>Dikarya</taxon>
        <taxon>Ascomycota</taxon>
        <taxon>Pezizomycotina</taxon>
        <taxon>Sordariomycetes</taxon>
        <taxon>Hypocreomycetidae</taxon>
        <taxon>Hypocreales</taxon>
        <taxon>Nectriaceae</taxon>
        <taxon>Fusarium</taxon>
        <taxon>Fusarium fujikuroi species complex</taxon>
    </lineage>
</organism>